<dbReference type="Gene3D" id="3.40.50.300">
    <property type="entry name" value="P-loop containing nucleotide triphosphate hydrolases"/>
    <property type="match status" value="2"/>
</dbReference>
<gene>
    <name evidence="18" type="ORF">BMERY_1290</name>
</gene>
<dbReference type="Pfam" id="PF00580">
    <property type="entry name" value="UvrD-helicase"/>
    <property type="match status" value="1"/>
</dbReference>
<evidence type="ECO:0000256" key="3">
    <source>
        <dbReference type="ARBA" id="ARBA00022763"/>
    </source>
</evidence>
<reference evidence="18 19" key="1">
    <citation type="submission" date="2014-03" db="EMBL/GenBank/DDBJ databases">
        <title>Genomics of Bifidobacteria.</title>
        <authorList>
            <person name="Ventura M."/>
            <person name="Milani C."/>
            <person name="Lugli G.A."/>
        </authorList>
    </citation>
    <scope>NUCLEOTIDE SEQUENCE [LARGE SCALE GENOMIC DNA]</scope>
    <source>
        <strain evidence="18 19">LMG 11341</strain>
    </source>
</reference>
<evidence type="ECO:0000256" key="12">
    <source>
        <dbReference type="ARBA" id="ARBA00034808"/>
    </source>
</evidence>
<dbReference type="InterPro" id="IPR038726">
    <property type="entry name" value="PDDEXK_AddAB-type"/>
</dbReference>
<dbReference type="STRING" id="78345.BMERY_1290"/>
<evidence type="ECO:0000256" key="15">
    <source>
        <dbReference type="SAM" id="MobiDB-lite"/>
    </source>
</evidence>
<keyword evidence="4 14" id="KW-0378">Hydrolase</keyword>
<evidence type="ECO:0000259" key="16">
    <source>
        <dbReference type="PROSITE" id="PS51198"/>
    </source>
</evidence>
<comment type="catalytic activity">
    <reaction evidence="13">
        <text>ATP + H2O = ADP + phosphate + H(+)</text>
        <dbReference type="Rhea" id="RHEA:13065"/>
        <dbReference type="ChEBI" id="CHEBI:15377"/>
        <dbReference type="ChEBI" id="CHEBI:15378"/>
        <dbReference type="ChEBI" id="CHEBI:30616"/>
        <dbReference type="ChEBI" id="CHEBI:43474"/>
        <dbReference type="ChEBI" id="CHEBI:456216"/>
        <dbReference type="EC" id="5.6.2.4"/>
    </reaction>
</comment>
<dbReference type="EC" id="5.6.2.4" evidence="12"/>
<evidence type="ECO:0000256" key="9">
    <source>
        <dbReference type="ARBA" id="ARBA00023204"/>
    </source>
</evidence>
<feature type="region of interest" description="Disordered" evidence="15">
    <location>
        <begin position="959"/>
        <end position="989"/>
    </location>
</feature>
<dbReference type="PROSITE" id="PS51198">
    <property type="entry name" value="UVRD_HELICASE_ATP_BIND"/>
    <property type="match status" value="1"/>
</dbReference>
<dbReference type="PROSITE" id="PS51217">
    <property type="entry name" value="UVRD_HELICASE_CTER"/>
    <property type="match status" value="1"/>
</dbReference>
<keyword evidence="10" id="KW-0413">Isomerase</keyword>
<dbReference type="GO" id="GO:0005524">
    <property type="term" value="F:ATP binding"/>
    <property type="evidence" value="ECO:0007669"/>
    <property type="project" value="UniProtKB-UniRule"/>
</dbReference>
<evidence type="ECO:0000259" key="17">
    <source>
        <dbReference type="PROSITE" id="PS51217"/>
    </source>
</evidence>
<feature type="domain" description="UvrD-like helicase ATP-binding" evidence="16">
    <location>
        <begin position="6"/>
        <end position="358"/>
    </location>
</feature>
<protein>
    <recommendedName>
        <fullName evidence="12">DNA 3'-5' helicase</fullName>
        <ecNumber evidence="12">5.6.2.4</ecNumber>
    </recommendedName>
</protein>
<keyword evidence="9" id="KW-0234">DNA repair</keyword>
<evidence type="ECO:0000256" key="7">
    <source>
        <dbReference type="ARBA" id="ARBA00022840"/>
    </source>
</evidence>
<evidence type="ECO:0000256" key="4">
    <source>
        <dbReference type="ARBA" id="ARBA00022801"/>
    </source>
</evidence>
<dbReference type="GO" id="GO:0004527">
    <property type="term" value="F:exonuclease activity"/>
    <property type="evidence" value="ECO:0007669"/>
    <property type="project" value="UniProtKB-KW"/>
</dbReference>
<dbReference type="PANTHER" id="PTHR11070:SF59">
    <property type="entry name" value="DNA 3'-5' HELICASE"/>
    <property type="match status" value="1"/>
</dbReference>
<keyword evidence="5 14" id="KW-0347">Helicase</keyword>
<sequence>MGDLGNATNAIETLINGETARPLLIAGMPGGGKTTLCYRSLLSALRRFGDNGAIMCVPNRNLASSLSDMAIRELGALAQARPVTTLSAVAFRIIAANRSFRKLPMPKLLNGAEQDALLRQVLAVHLRHAVSGDLCDTCHLLRYYFAQDDWANAVAPTLNAGTASNGGNIGAGSTAAIFENGISASFVSQLRDMLARMDELGVTPEREGDLLEAPRHFPQGDWRDEERLTVQWRLAFALRGEYAHALADTYSGEYRLDASKLLVEGAAVLERPDGSDDGRLADMVPRMLIVDDFQDTTLAGLRFIETLHNRGTAIVLAGNPDESVQTFRGSYPEYLFDRAQHGDLQARLIELEKDRRDRDAPDYRTLVATRVSLSITSPERNAPPMPQRPGKMPVCPGAWPVSAVKHTDDSLQTAIYRSAREELDDVVWRIKRSHLDRGTEWNDMAVIAHDNATVRQFGERLRRDGVPVRYSSATRPLKSEPFVQGLFALIELAQLREQGLDGTDMSLKNIGAFARSRIAALMGSALITTGGKPGEGAPARIEPIESAMSSLESLAGLEGVADDPNGHAVADEPTDETAGRAVDGSELARIVREWEALKESERRNGADTTIQIADVADGTGEERPAAFSVLSQYAMLALDEKAAPCADMLGGDRQRRRGGPHLKAFQRVFRLIDRVAEGMRALPSKEPQFVLALAWDVTGVAEHWQRMALKNTPEGRAANDRLDAAMRLFQYAQGGMIGTDIDGFIDQVRSMEIEADSLAKTGPVEQAVTLTTPAGASGRHWACVWIPALQQDVWPNLAERATLFGGEDLADVVLHGDAAAQPCSSGHDARLETVLASEKKSFLVAITRGASVMVSAVLSDDTTPSDFMYGYLPEHCPRDIDAVTFATVGESGDNGEFAGLDADPRGLVAQARVMLARYPEHSPQACDARKTLALLAEHGIDVADPDYWPFLDGADSAERQDGAQNTADAARKAGITSRSVEETLDDNGSPVVTLSPSAVDNLWACPVCWLLENRFAGPRIGSAATSFGTLIHAVAQKGSAEGLDLPGAVAGSSVEGAVDAVAHRLVDIYDAIKPDFSSIAKAAERYTAMLKDEQAKTTLHNLASYFVESNASGYLNKNEGKFDIGTLESASCEEEFSARFGLDDICMAYNALPGMSPIGRTALMQLMGILVGGWPEGMREDLTVRLSGRIDRKETRRLRDGSQTIRLIDYKTGRKRQLAEIFNDLQLVCYQLGLMFPEHGRAGERPHIAQSGLFYVQDDAAPASSYSPESAFQPPLFLNGALNAEGFVARDHYPRLDKFTDIPPLPAGKPSALDAVDDNAWQGFLSWNGTQAMWSLTMIARVFYAAAASRSHVIVAHPTKQHKGHCRMTDVCPACAGQIDTVFETRQA</sequence>
<evidence type="ECO:0000256" key="6">
    <source>
        <dbReference type="ARBA" id="ARBA00022839"/>
    </source>
</evidence>
<proteinExistence type="predicted"/>
<dbReference type="InterPro" id="IPR027417">
    <property type="entry name" value="P-loop_NTPase"/>
</dbReference>
<keyword evidence="6" id="KW-0269">Exonuclease</keyword>
<evidence type="ECO:0000256" key="5">
    <source>
        <dbReference type="ARBA" id="ARBA00022806"/>
    </source>
</evidence>
<dbReference type="GO" id="GO:0000725">
    <property type="term" value="P:recombinational repair"/>
    <property type="evidence" value="ECO:0007669"/>
    <property type="project" value="TreeGrafter"/>
</dbReference>
<keyword evidence="2 14" id="KW-0547">Nucleotide-binding</keyword>
<keyword evidence="3" id="KW-0227">DNA damage</keyword>
<comment type="caution">
    <text evidence="18">The sequence shown here is derived from an EMBL/GenBank/DDBJ whole genome shotgun (WGS) entry which is preliminary data.</text>
</comment>
<dbReference type="InterPro" id="IPR014017">
    <property type="entry name" value="DNA_helicase_UvrD-like_C"/>
</dbReference>
<dbReference type="InterPro" id="IPR014016">
    <property type="entry name" value="UvrD-like_ATP-bd"/>
</dbReference>
<evidence type="ECO:0000256" key="8">
    <source>
        <dbReference type="ARBA" id="ARBA00023125"/>
    </source>
</evidence>
<evidence type="ECO:0000256" key="1">
    <source>
        <dbReference type="ARBA" id="ARBA00022722"/>
    </source>
</evidence>
<dbReference type="PANTHER" id="PTHR11070">
    <property type="entry name" value="UVRD / RECB / PCRA DNA HELICASE FAMILY MEMBER"/>
    <property type="match status" value="1"/>
</dbReference>
<dbReference type="eggNOG" id="COG0210">
    <property type="taxonomic scope" value="Bacteria"/>
</dbReference>
<dbReference type="SUPFAM" id="SSF52540">
    <property type="entry name" value="P-loop containing nucleoside triphosphate hydrolases"/>
    <property type="match status" value="1"/>
</dbReference>
<name>A0A087BJ53_9BIFI</name>
<dbReference type="OrthoDB" id="5240387at2"/>
<dbReference type="GO" id="GO:0005829">
    <property type="term" value="C:cytosol"/>
    <property type="evidence" value="ECO:0007669"/>
    <property type="project" value="TreeGrafter"/>
</dbReference>
<keyword evidence="8" id="KW-0238">DNA-binding</keyword>
<evidence type="ECO:0000256" key="14">
    <source>
        <dbReference type="PROSITE-ProRule" id="PRU00560"/>
    </source>
</evidence>
<evidence type="ECO:0000313" key="18">
    <source>
        <dbReference type="EMBL" id="KFI71053.1"/>
    </source>
</evidence>
<dbReference type="Proteomes" id="UP000029060">
    <property type="component" value="Unassembled WGS sequence"/>
</dbReference>
<accession>A0A087BJ53</accession>
<feature type="domain" description="UvrD-like helicase C-terminal" evidence="17">
    <location>
        <begin position="372"/>
        <end position="778"/>
    </location>
</feature>
<dbReference type="Gene3D" id="3.90.320.10">
    <property type="match status" value="1"/>
</dbReference>
<dbReference type="EMBL" id="JGZC01000004">
    <property type="protein sequence ID" value="KFI71053.1"/>
    <property type="molecule type" value="Genomic_DNA"/>
</dbReference>
<evidence type="ECO:0000256" key="10">
    <source>
        <dbReference type="ARBA" id="ARBA00023235"/>
    </source>
</evidence>
<evidence type="ECO:0000256" key="2">
    <source>
        <dbReference type="ARBA" id="ARBA00022741"/>
    </source>
</evidence>
<dbReference type="InterPro" id="IPR000212">
    <property type="entry name" value="DNA_helicase_UvrD/REP"/>
</dbReference>
<evidence type="ECO:0000256" key="13">
    <source>
        <dbReference type="ARBA" id="ARBA00048988"/>
    </source>
</evidence>
<dbReference type="GO" id="GO:0043138">
    <property type="term" value="F:3'-5' DNA helicase activity"/>
    <property type="evidence" value="ECO:0007669"/>
    <property type="project" value="UniProtKB-EC"/>
</dbReference>
<dbReference type="Pfam" id="PF12705">
    <property type="entry name" value="PDDEXK_1"/>
    <property type="match status" value="1"/>
</dbReference>
<comment type="catalytic activity">
    <reaction evidence="11">
        <text>Couples ATP hydrolysis with the unwinding of duplex DNA by translocating in the 3'-5' direction.</text>
        <dbReference type="EC" id="5.6.2.4"/>
    </reaction>
</comment>
<dbReference type="RefSeq" id="WP_034249604.1">
    <property type="nucleotide sequence ID" value="NZ_JGZC01000004.1"/>
</dbReference>
<evidence type="ECO:0000313" key="19">
    <source>
        <dbReference type="Proteomes" id="UP000029060"/>
    </source>
</evidence>
<dbReference type="eggNOG" id="COG2887">
    <property type="taxonomic scope" value="Bacteria"/>
</dbReference>
<dbReference type="GO" id="GO:0003677">
    <property type="term" value="F:DNA binding"/>
    <property type="evidence" value="ECO:0007669"/>
    <property type="project" value="UniProtKB-KW"/>
</dbReference>
<dbReference type="InterPro" id="IPR011604">
    <property type="entry name" value="PDDEXK-like_dom_sf"/>
</dbReference>
<organism evidence="18 19">
    <name type="scientific">Bifidobacterium merycicum</name>
    <dbReference type="NCBI Taxonomy" id="78345"/>
    <lineage>
        <taxon>Bacteria</taxon>
        <taxon>Bacillati</taxon>
        <taxon>Actinomycetota</taxon>
        <taxon>Actinomycetes</taxon>
        <taxon>Bifidobacteriales</taxon>
        <taxon>Bifidobacteriaceae</taxon>
        <taxon>Bifidobacterium</taxon>
    </lineage>
</organism>
<keyword evidence="1" id="KW-0540">Nuclease</keyword>
<dbReference type="GO" id="GO:0033202">
    <property type="term" value="C:DNA helicase complex"/>
    <property type="evidence" value="ECO:0007669"/>
    <property type="project" value="TreeGrafter"/>
</dbReference>
<evidence type="ECO:0000256" key="11">
    <source>
        <dbReference type="ARBA" id="ARBA00034617"/>
    </source>
</evidence>
<keyword evidence="19" id="KW-1185">Reference proteome</keyword>
<keyword evidence="7 14" id="KW-0067">ATP-binding</keyword>
<feature type="binding site" evidence="14">
    <location>
        <begin position="27"/>
        <end position="34"/>
    </location>
    <ligand>
        <name>ATP</name>
        <dbReference type="ChEBI" id="CHEBI:30616"/>
    </ligand>
</feature>
<dbReference type="Gene3D" id="1.10.486.10">
    <property type="entry name" value="PCRA, domain 4"/>
    <property type="match status" value="1"/>
</dbReference>